<feature type="transmembrane region" description="Helical" evidence="1">
    <location>
        <begin position="91"/>
        <end position="112"/>
    </location>
</feature>
<keyword evidence="3" id="KW-1185">Reference proteome</keyword>
<keyword evidence="1" id="KW-0472">Membrane</keyword>
<reference evidence="2 3" key="1">
    <citation type="submission" date="2020-08" db="EMBL/GenBank/DDBJ databases">
        <title>A Genomic Blueprint of the Chicken Gut Microbiome.</title>
        <authorList>
            <person name="Gilroy R."/>
            <person name="Ravi A."/>
            <person name="Getino M."/>
            <person name="Pursley I."/>
            <person name="Horton D.L."/>
            <person name="Alikhan N.-F."/>
            <person name="Baker D."/>
            <person name="Gharbi K."/>
            <person name="Hall N."/>
            <person name="Watson M."/>
            <person name="Adriaenssens E.M."/>
            <person name="Foster-Nyarko E."/>
            <person name="Jarju S."/>
            <person name="Secka A."/>
            <person name="Antonio M."/>
            <person name="Oren A."/>
            <person name="Chaudhuri R."/>
            <person name="La Ragione R.M."/>
            <person name="Hildebrand F."/>
            <person name="Pallen M.J."/>
        </authorList>
    </citation>
    <scope>NUCLEOTIDE SEQUENCE [LARGE SCALE GENOMIC DNA]</scope>
    <source>
        <strain evidence="2 3">Sa5YUA1</strain>
    </source>
</reference>
<sequence>MNNQYYRNFTILTGTAIIILAIFRAIGAFSPSILVMFCVSVAALMYSLVDLSLESNRGKKFILTFDIIAIVFLILSFTTKGMKKLFSIDVLIIPSEVVTLLAFGVVILTIGIKDRKAISETIESIKSTIYIDSKKKFSTLDSDVAKQSMLELANYEYNTVFNLNKVILELKKYDGYVQQSSSIHDGWSTLFDCLEYYRITNEGPFYDHGLNTLFWDFDGHLTSATNIFSNLSQPEGTHKIATIVIFKESFSVNRYVRMRNNNSSEEYINAYNHISDALKSWNELKSIAVTKYESLGTIDFSHQE</sequence>
<evidence type="ECO:0000256" key="1">
    <source>
        <dbReference type="SAM" id="Phobius"/>
    </source>
</evidence>
<dbReference type="Proteomes" id="UP000657931">
    <property type="component" value="Unassembled WGS sequence"/>
</dbReference>
<protein>
    <submittedName>
        <fullName evidence="2">Uncharacterized protein</fullName>
    </submittedName>
</protein>
<keyword evidence="1" id="KW-0812">Transmembrane</keyword>
<dbReference type="EMBL" id="JACSQT010000003">
    <property type="protein sequence ID" value="MBD7937024.1"/>
    <property type="molecule type" value="Genomic_DNA"/>
</dbReference>
<keyword evidence="1" id="KW-1133">Transmembrane helix</keyword>
<name>A0ABR8QNB1_9BACI</name>
<gene>
    <name evidence="2" type="ORF">H9655_08270</name>
</gene>
<proteinExistence type="predicted"/>
<dbReference type="RefSeq" id="WP_191812847.1">
    <property type="nucleotide sequence ID" value="NZ_JACSQT010000003.1"/>
</dbReference>
<comment type="caution">
    <text evidence="2">The sequence shown here is derived from an EMBL/GenBank/DDBJ whole genome shotgun (WGS) entry which is preliminary data.</text>
</comment>
<feature type="transmembrane region" description="Helical" evidence="1">
    <location>
        <begin position="61"/>
        <end position="79"/>
    </location>
</feature>
<evidence type="ECO:0000313" key="3">
    <source>
        <dbReference type="Proteomes" id="UP000657931"/>
    </source>
</evidence>
<evidence type="ECO:0000313" key="2">
    <source>
        <dbReference type="EMBL" id="MBD7937024.1"/>
    </source>
</evidence>
<accession>A0ABR8QNB1</accession>
<organism evidence="2 3">
    <name type="scientific">Cytobacillus stercorigallinarum</name>
    <dbReference type="NCBI Taxonomy" id="2762240"/>
    <lineage>
        <taxon>Bacteria</taxon>
        <taxon>Bacillati</taxon>
        <taxon>Bacillota</taxon>
        <taxon>Bacilli</taxon>
        <taxon>Bacillales</taxon>
        <taxon>Bacillaceae</taxon>
        <taxon>Cytobacillus</taxon>
    </lineage>
</organism>
<feature type="transmembrane region" description="Helical" evidence="1">
    <location>
        <begin position="32"/>
        <end position="49"/>
    </location>
</feature>
<feature type="transmembrane region" description="Helical" evidence="1">
    <location>
        <begin position="9"/>
        <end position="26"/>
    </location>
</feature>